<evidence type="ECO:0000313" key="16">
    <source>
        <dbReference type="Proteomes" id="UP000062475"/>
    </source>
</evidence>
<dbReference type="EMBL" id="CP012172">
    <property type="protein sequence ID" value="AKV74281.1"/>
    <property type="molecule type" value="Genomic_DNA"/>
</dbReference>
<comment type="subcellular location">
    <subcellularLocation>
        <location evidence="1">Membrane</location>
    </subcellularLocation>
</comment>
<evidence type="ECO:0000313" key="17">
    <source>
        <dbReference type="Proteomes" id="UP000068832"/>
    </source>
</evidence>
<dbReference type="EMBL" id="CP008822">
    <property type="protein sequence ID" value="AIM27406.1"/>
    <property type="molecule type" value="Genomic_DNA"/>
</dbReference>
<dbReference type="GeneID" id="91755758"/>
<dbReference type="InterPro" id="IPR001733">
    <property type="entry name" value="Peptidase_S26B"/>
</dbReference>
<evidence type="ECO:0000313" key="12">
    <source>
        <dbReference type="Proteomes" id="UP000029084"/>
    </source>
</evidence>
<reference evidence="6 12" key="1">
    <citation type="journal article" date="2014" name="J. Bacteriol.">
        <title>Role of an Archaeal PitA Transporter in the Copper and Arsenic Resistance of Metallosphaera sedula, an Extreme Thermoacidophile.</title>
        <authorList>
            <person name="McCarthy S."/>
            <person name="Ai C."/>
            <person name="Wheaton G."/>
            <person name="Tevatia R."/>
            <person name="Eckrich V."/>
            <person name="Kelly R."/>
            <person name="Blum P."/>
        </authorList>
    </citation>
    <scope>NUCLEOTIDE SEQUENCE [LARGE SCALE GENOMIC DNA]</scope>
    <source>
        <strain evidence="6 12">CuR1</strain>
    </source>
</reference>
<evidence type="ECO:0000313" key="6">
    <source>
        <dbReference type="EMBL" id="AIM27406.1"/>
    </source>
</evidence>
<dbReference type="PATRIC" id="fig|43687.5.peg.1374"/>
<sequence precursor="true">MNPVVDLTWEYVKPILKLLFKVFLVILLIFSIAVISANLDGRPLFVAFTSGYSMYPYLKPGELVFIVPEPFAGKVNVGDMIVFHDPDYGKIPGYPPYIIHQVVNSTAKGFITKGINDDYVDQIYMPPVNSSEVYGKLLILGGNPVIVPGIGSIVYFLENNSLEGVIILTLMGISFLILDTSFNRRHQRRELRISTKGIMLAIGIVVISFTIIASLAMSFSATFSYFTSNTPVEIGGGALNTPSINLGVILHGHSSSYVVNVTNRLLIPEYVEVSSVKGSSSAYYNVTPTNMILMPSQTLHLRFTAIGNGSQGLKLVVVKAFVIPTLFPISALAEGLKYYPLELLLISSVISTLPFIMFVYIVRLKSDDW</sequence>
<evidence type="ECO:0000313" key="15">
    <source>
        <dbReference type="Proteomes" id="UP000062398"/>
    </source>
</evidence>
<keyword evidence="3 5" id="KW-1133">Transmembrane helix</keyword>
<dbReference type="SUPFAM" id="SSF51306">
    <property type="entry name" value="LexA/Signal peptidase"/>
    <property type="match status" value="1"/>
</dbReference>
<dbReference type="Proteomes" id="UP000061362">
    <property type="component" value="Chromosome"/>
</dbReference>
<proteinExistence type="predicted"/>
<evidence type="ECO:0000313" key="10">
    <source>
        <dbReference type="EMBL" id="AKV81017.1"/>
    </source>
</evidence>
<protein>
    <submittedName>
        <fullName evidence="6">Peptidase S26B, signal peptidase</fullName>
    </submittedName>
</protein>
<evidence type="ECO:0000256" key="2">
    <source>
        <dbReference type="ARBA" id="ARBA00022692"/>
    </source>
</evidence>
<dbReference type="OrthoDB" id="4822at2157"/>
<evidence type="ECO:0000313" key="11">
    <source>
        <dbReference type="EMBL" id="AKV83258.1"/>
    </source>
</evidence>
<feature type="transmembrane region" description="Helical" evidence="5">
    <location>
        <begin position="198"/>
        <end position="219"/>
    </location>
</feature>
<dbReference type="InterPro" id="IPR019533">
    <property type="entry name" value="Peptidase_S26"/>
</dbReference>
<evidence type="ECO:0000256" key="1">
    <source>
        <dbReference type="ARBA" id="ARBA00004370"/>
    </source>
</evidence>
<evidence type="ECO:0000256" key="3">
    <source>
        <dbReference type="ARBA" id="ARBA00022989"/>
    </source>
</evidence>
<dbReference type="EMBL" id="CP012175">
    <property type="protein sequence ID" value="AKV81017.1"/>
    <property type="molecule type" value="Genomic_DNA"/>
</dbReference>
<feature type="transmembrane region" description="Helical" evidence="5">
    <location>
        <begin position="137"/>
        <end position="156"/>
    </location>
</feature>
<accession>A0A088E503</accession>
<feature type="transmembrane region" description="Helical" evidence="5">
    <location>
        <begin position="20"/>
        <end position="39"/>
    </location>
</feature>
<keyword evidence="2 5" id="KW-0812">Transmembrane</keyword>
<evidence type="ECO:0000256" key="5">
    <source>
        <dbReference type="SAM" id="Phobius"/>
    </source>
</evidence>
<dbReference type="GO" id="GO:0004252">
    <property type="term" value="F:serine-type endopeptidase activity"/>
    <property type="evidence" value="ECO:0007669"/>
    <property type="project" value="InterPro"/>
</dbReference>
<keyword evidence="4 5" id="KW-0472">Membrane</keyword>
<evidence type="ECO:0000313" key="13">
    <source>
        <dbReference type="Proteomes" id="UP000056255"/>
    </source>
</evidence>
<evidence type="ECO:0000313" key="9">
    <source>
        <dbReference type="EMBL" id="AKV78772.1"/>
    </source>
</evidence>
<gene>
    <name evidence="6" type="ORF">HA72_1261</name>
    <name evidence="7" type="ORF">MsedA_1280</name>
    <name evidence="8" type="ORF">MsedB_1282</name>
    <name evidence="9" type="ORF">MsedC_1280</name>
    <name evidence="10" type="ORF">MsedD_1281</name>
    <name evidence="11" type="ORF">MsedE_1284</name>
</gene>
<dbReference type="RefSeq" id="WP_012021208.1">
    <property type="nucleotide sequence ID" value="NZ_AP019770.1"/>
</dbReference>
<evidence type="ECO:0000313" key="14">
    <source>
        <dbReference type="Proteomes" id="UP000061362"/>
    </source>
</evidence>
<dbReference type="AlphaFoldDB" id="A0A088E503"/>
<evidence type="ECO:0000313" key="7">
    <source>
        <dbReference type="EMBL" id="AKV74281.1"/>
    </source>
</evidence>
<dbReference type="EMBL" id="CP012176">
    <property type="protein sequence ID" value="AKV83258.1"/>
    <property type="molecule type" value="Genomic_DNA"/>
</dbReference>
<dbReference type="Proteomes" id="UP000062398">
    <property type="component" value="Chromosome"/>
</dbReference>
<organism evidence="6 12">
    <name type="scientific">Metallosphaera sedula</name>
    <dbReference type="NCBI Taxonomy" id="43687"/>
    <lineage>
        <taxon>Archaea</taxon>
        <taxon>Thermoproteota</taxon>
        <taxon>Thermoprotei</taxon>
        <taxon>Sulfolobales</taxon>
        <taxon>Sulfolobaceae</taxon>
        <taxon>Metallosphaera</taxon>
    </lineage>
</organism>
<dbReference type="EMBL" id="CP012174">
    <property type="protein sequence ID" value="AKV78772.1"/>
    <property type="molecule type" value="Genomic_DNA"/>
</dbReference>
<feature type="transmembrane region" description="Helical" evidence="5">
    <location>
        <begin position="162"/>
        <end position="178"/>
    </location>
</feature>
<dbReference type="EMBL" id="CP012173">
    <property type="protein sequence ID" value="AKV76520.1"/>
    <property type="molecule type" value="Genomic_DNA"/>
</dbReference>
<evidence type="ECO:0000313" key="8">
    <source>
        <dbReference type="EMBL" id="AKV76520.1"/>
    </source>
</evidence>
<dbReference type="Proteomes" id="UP000068832">
    <property type="component" value="Chromosome"/>
</dbReference>
<dbReference type="Proteomes" id="UP000056255">
    <property type="component" value="Chromosome"/>
</dbReference>
<dbReference type="Proteomes" id="UP000062475">
    <property type="component" value="Chromosome"/>
</dbReference>
<dbReference type="OMA" id="QIYMPPV"/>
<dbReference type="GO" id="GO:0006465">
    <property type="term" value="P:signal peptide processing"/>
    <property type="evidence" value="ECO:0007669"/>
    <property type="project" value="InterPro"/>
</dbReference>
<reference evidence="14 15" key="2">
    <citation type="journal article" date="2015" name="Genome Announc.">
        <title>Complete Genome Sequences of Evolved Arsenate-Resistant Metallosphaera sedula Strains.</title>
        <authorList>
            <person name="Ai C."/>
            <person name="McCarthy S."/>
            <person name="Schackwitz W."/>
            <person name="Martin J."/>
            <person name="Lipzen A."/>
            <person name="Blum P."/>
        </authorList>
    </citation>
    <scope>NUCLEOTIDE SEQUENCE [LARGE SCALE GENOMIC DNA]</scope>
    <source>
        <strain evidence="9 15">ARS120-1</strain>
        <strain evidence="10 14">ARS120-2</strain>
        <strain evidence="7 17">ARS50-1</strain>
        <strain evidence="8 16">ARS50-2</strain>
    </source>
</reference>
<dbReference type="NCBIfam" id="TIGR02228">
    <property type="entry name" value="sigpep_I_arch"/>
    <property type="match status" value="1"/>
</dbReference>
<reference evidence="11 13" key="3">
    <citation type="submission" date="2015-07" db="EMBL/GenBank/DDBJ databases">
        <title>Physiological, transcriptional responses and genome re-sequencing of acid resistant extremely thermoacidophilic Metallosphaera sedula SARC-M1.</title>
        <authorList>
            <person name="Ai C."/>
            <person name="McCarthy S."/>
            <person name="Eckrich V."/>
            <person name="Rudrappa D."/>
            <person name="Qiu G."/>
            <person name="Blum P."/>
        </authorList>
    </citation>
    <scope>NUCLEOTIDE SEQUENCE [LARGE SCALE GENOMIC DNA]</scope>
    <source>
        <strain evidence="11 13">SARC-M1</strain>
    </source>
</reference>
<name>A0A088E503_9CREN</name>
<dbReference type="InterPro" id="IPR036286">
    <property type="entry name" value="LexA/Signal_pep-like_sf"/>
</dbReference>
<dbReference type="CDD" id="cd06530">
    <property type="entry name" value="S26_SPase_I"/>
    <property type="match status" value="1"/>
</dbReference>
<feature type="transmembrane region" description="Helical" evidence="5">
    <location>
        <begin position="343"/>
        <end position="362"/>
    </location>
</feature>
<dbReference type="Proteomes" id="UP000029084">
    <property type="component" value="Chromosome"/>
</dbReference>
<evidence type="ECO:0000256" key="4">
    <source>
        <dbReference type="ARBA" id="ARBA00023136"/>
    </source>
</evidence>
<dbReference type="GO" id="GO:0016020">
    <property type="term" value="C:membrane"/>
    <property type="evidence" value="ECO:0007669"/>
    <property type="project" value="UniProtKB-SubCell"/>
</dbReference>